<dbReference type="OrthoDB" id="120091at2"/>
<evidence type="ECO:0000256" key="1">
    <source>
        <dbReference type="SAM" id="Phobius"/>
    </source>
</evidence>
<dbReference type="AlphaFoldDB" id="A0A239ZCP3"/>
<sequence>MYFLFSIFIAFLMGLGVLVIRMKAQNYPTNTKKIILPPFFMATGAFMYVIPYFRLTGAEILEAVIVGLFFSIFLIVTSNFEVKGKDIYMKRSKLFPVILITLLLIRTIGKIFLSDALDPGQLGGMFFLLAFSMIVPWRIAMYLKYKKLRDNMTTVK</sequence>
<keyword evidence="3" id="KW-1185">Reference proteome</keyword>
<keyword evidence="1" id="KW-1133">Transmembrane helix</keyword>
<name>A0A239ZCP3_9STAP</name>
<feature type="transmembrane region" description="Helical" evidence="1">
    <location>
        <begin position="94"/>
        <end position="113"/>
    </location>
</feature>
<protein>
    <submittedName>
        <fullName evidence="2">Membrane protein</fullName>
    </submittedName>
</protein>
<proteinExistence type="predicted"/>
<dbReference type="PANTHER" id="PTHR39164">
    <property type="entry name" value="PROTEIN CCDC"/>
    <property type="match status" value="1"/>
</dbReference>
<evidence type="ECO:0000313" key="3">
    <source>
        <dbReference type="Proteomes" id="UP000242084"/>
    </source>
</evidence>
<keyword evidence="1" id="KW-0472">Membrane</keyword>
<accession>A0A239ZCP3</accession>
<dbReference type="PANTHER" id="PTHR39164:SF1">
    <property type="entry name" value="PROTEIN CCDC"/>
    <property type="match status" value="1"/>
</dbReference>
<reference evidence="2 3" key="1">
    <citation type="submission" date="2017-06" db="EMBL/GenBank/DDBJ databases">
        <authorList>
            <consortium name="Pathogen Informatics"/>
        </authorList>
    </citation>
    <scope>NUCLEOTIDE SEQUENCE [LARGE SCALE GENOMIC DNA]</scope>
    <source>
        <strain evidence="2 3">NCTC13839</strain>
    </source>
</reference>
<organism evidence="2 3">
    <name type="scientific">Mammaliicoccus stepanovicii</name>
    <dbReference type="NCBI Taxonomy" id="643214"/>
    <lineage>
        <taxon>Bacteria</taxon>
        <taxon>Bacillati</taxon>
        <taxon>Bacillota</taxon>
        <taxon>Bacilli</taxon>
        <taxon>Bacillales</taxon>
        <taxon>Staphylococcaceae</taxon>
        <taxon>Mammaliicoccus</taxon>
    </lineage>
</organism>
<feature type="transmembrane region" description="Helical" evidence="1">
    <location>
        <begin position="34"/>
        <end position="54"/>
    </location>
</feature>
<dbReference type="RefSeq" id="WP_095088144.1">
    <property type="nucleotide sequence ID" value="NZ_BMDM01000005.1"/>
</dbReference>
<dbReference type="KEGG" id="sste:SAMEA4384403_1445"/>
<keyword evidence="1" id="KW-0812">Transmembrane</keyword>
<dbReference type="InterPro" id="IPR031306">
    <property type="entry name" value="CcdC"/>
</dbReference>
<dbReference type="InterPro" id="IPR058247">
    <property type="entry name" value="DUF1453"/>
</dbReference>
<dbReference type="EMBL" id="LT906462">
    <property type="protein sequence ID" value="SNV68939.1"/>
    <property type="molecule type" value="Genomic_DNA"/>
</dbReference>
<feature type="transmembrane region" description="Helical" evidence="1">
    <location>
        <begin position="125"/>
        <end position="143"/>
    </location>
</feature>
<dbReference type="Proteomes" id="UP000242084">
    <property type="component" value="Chromosome 1"/>
</dbReference>
<evidence type="ECO:0000313" key="2">
    <source>
        <dbReference type="EMBL" id="SNV68939.1"/>
    </source>
</evidence>
<feature type="transmembrane region" description="Helical" evidence="1">
    <location>
        <begin position="60"/>
        <end position="82"/>
    </location>
</feature>
<gene>
    <name evidence="2" type="ORF">SAMEA4384403_01445</name>
</gene>
<dbReference type="Pfam" id="PF07301">
    <property type="entry name" value="DUF1453"/>
    <property type="match status" value="1"/>
</dbReference>
<feature type="transmembrane region" description="Helical" evidence="1">
    <location>
        <begin position="6"/>
        <end position="22"/>
    </location>
</feature>
<dbReference type="PIRSF" id="PIRSF021441">
    <property type="entry name" value="DUF1453"/>
    <property type="match status" value="1"/>
</dbReference>